<organism evidence="5 6">
    <name type="scientific">Cryptotermes secundus</name>
    <dbReference type="NCBI Taxonomy" id="105785"/>
    <lineage>
        <taxon>Eukaryota</taxon>
        <taxon>Metazoa</taxon>
        <taxon>Ecdysozoa</taxon>
        <taxon>Arthropoda</taxon>
        <taxon>Hexapoda</taxon>
        <taxon>Insecta</taxon>
        <taxon>Pterygota</taxon>
        <taxon>Neoptera</taxon>
        <taxon>Polyneoptera</taxon>
        <taxon>Dictyoptera</taxon>
        <taxon>Blattodea</taxon>
        <taxon>Blattoidea</taxon>
        <taxon>Termitoidae</taxon>
        <taxon>Kalotermitidae</taxon>
        <taxon>Cryptotermitinae</taxon>
        <taxon>Cryptotermes</taxon>
    </lineage>
</organism>
<evidence type="ECO:0000313" key="5">
    <source>
        <dbReference type="EMBL" id="PNF37372.1"/>
    </source>
</evidence>
<evidence type="ECO:0008006" key="7">
    <source>
        <dbReference type="Google" id="ProtNLM"/>
    </source>
</evidence>
<keyword evidence="1" id="KW-0479">Metal-binding</keyword>
<protein>
    <recommendedName>
        <fullName evidence="7">Nardilysin</fullName>
    </recommendedName>
</protein>
<dbReference type="SUPFAM" id="SSF63411">
    <property type="entry name" value="LuxS/MPP-like metallohydrolase"/>
    <property type="match status" value="2"/>
</dbReference>
<dbReference type="Pfam" id="PF16187">
    <property type="entry name" value="Peptidase_M16_M"/>
    <property type="match status" value="1"/>
</dbReference>
<feature type="domain" description="Coenzyme PQQ synthesis protein F-like C-terminal lobe" evidence="4">
    <location>
        <begin position="217"/>
        <end position="318"/>
    </location>
</feature>
<feature type="domain" description="Peptidase M16 middle/third" evidence="3">
    <location>
        <begin position="2"/>
        <end position="112"/>
    </location>
</feature>
<dbReference type="Pfam" id="PF22456">
    <property type="entry name" value="PqqF-like_C_4"/>
    <property type="match status" value="1"/>
</dbReference>
<feature type="compositionally biased region" description="Low complexity" evidence="2">
    <location>
        <begin position="377"/>
        <end position="387"/>
    </location>
</feature>
<dbReference type="PANTHER" id="PTHR43690:SF18">
    <property type="entry name" value="INSULIN-DEGRADING ENZYME-RELATED"/>
    <property type="match status" value="1"/>
</dbReference>
<dbReference type="PANTHER" id="PTHR43690">
    <property type="entry name" value="NARDILYSIN"/>
    <property type="match status" value="1"/>
</dbReference>
<dbReference type="STRING" id="105785.A0A2J7R977"/>
<accession>A0A2J7R977</accession>
<dbReference type="InterPro" id="IPR054734">
    <property type="entry name" value="PqqF-like_C_4"/>
</dbReference>
<dbReference type="InterPro" id="IPR050626">
    <property type="entry name" value="Peptidase_M16"/>
</dbReference>
<evidence type="ECO:0000259" key="3">
    <source>
        <dbReference type="Pfam" id="PF16187"/>
    </source>
</evidence>
<feature type="region of interest" description="Disordered" evidence="2">
    <location>
        <begin position="372"/>
        <end position="404"/>
    </location>
</feature>
<evidence type="ECO:0000313" key="6">
    <source>
        <dbReference type="Proteomes" id="UP000235965"/>
    </source>
</evidence>
<dbReference type="AlphaFoldDB" id="A0A2J7R977"/>
<evidence type="ECO:0000256" key="1">
    <source>
        <dbReference type="ARBA" id="ARBA00022723"/>
    </source>
</evidence>
<dbReference type="Gene3D" id="3.30.830.10">
    <property type="entry name" value="Metalloenzyme, LuxS/M16 peptidase-like"/>
    <property type="match status" value="2"/>
</dbReference>
<evidence type="ECO:0000256" key="2">
    <source>
        <dbReference type="SAM" id="MobiDB-lite"/>
    </source>
</evidence>
<dbReference type="Proteomes" id="UP000235965">
    <property type="component" value="Unassembled WGS sequence"/>
</dbReference>
<sequence length="455" mass="51860">MLDLYVEILKQLLKEELYPADIADLCFSIMPGDKGIILKFSGYNQKLHLLLEAVINHMAEFENSLTPSIFEALKEVQGRYYYNSCLKPKRLGQDLRFSLLTHVHWNAVDKHAATSRITVSMVKAFARHFVEHLYIKSLVQGNISEQQAIDACKNIVDILKCSPLLPNKYPQLRVMQIPLGEHCCRVKSFNSQDPNSSVTNYYQSGPISIKSLCIVDLLMLLMEEPVFDVLRTKEQLGYHVCSSVRDTFGILGFSVTVNCQAGKHSVGHVDACIEAFLKRFSKILKNMKEKELEEVRSSLIKLKQLSDIHLKEEVSRNWNEISSGDYLFDRLEREVSCIKDIKMPEIRKWYNDHVLCGNKSNLRKLSVQVTGAADAGETPQTQEQQPPSHSRVHGHSKTRQPLQKCSSIHNGLTVELSLQFVAEGDTDGHTKKHFITDIEDFKNGLFIYPISRIWP</sequence>
<evidence type="ECO:0000259" key="4">
    <source>
        <dbReference type="Pfam" id="PF22456"/>
    </source>
</evidence>
<dbReference type="OrthoDB" id="952271at2759"/>
<comment type="caution">
    <text evidence="5">The sequence shown here is derived from an EMBL/GenBank/DDBJ whole genome shotgun (WGS) entry which is preliminary data.</text>
</comment>
<reference evidence="5 6" key="1">
    <citation type="submission" date="2017-12" db="EMBL/GenBank/DDBJ databases">
        <title>Hemimetabolous genomes reveal molecular basis of termite eusociality.</title>
        <authorList>
            <person name="Harrison M.C."/>
            <person name="Jongepier E."/>
            <person name="Robertson H.M."/>
            <person name="Arning N."/>
            <person name="Bitard-Feildel T."/>
            <person name="Chao H."/>
            <person name="Childers C.P."/>
            <person name="Dinh H."/>
            <person name="Doddapaneni H."/>
            <person name="Dugan S."/>
            <person name="Gowin J."/>
            <person name="Greiner C."/>
            <person name="Han Y."/>
            <person name="Hu H."/>
            <person name="Hughes D.S.T."/>
            <person name="Huylmans A.-K."/>
            <person name="Kemena C."/>
            <person name="Kremer L.P.M."/>
            <person name="Lee S.L."/>
            <person name="Lopez-Ezquerra A."/>
            <person name="Mallet L."/>
            <person name="Monroy-Kuhn J.M."/>
            <person name="Moser A."/>
            <person name="Murali S.C."/>
            <person name="Muzny D.M."/>
            <person name="Otani S."/>
            <person name="Piulachs M.-D."/>
            <person name="Poelchau M."/>
            <person name="Qu J."/>
            <person name="Schaub F."/>
            <person name="Wada-Katsumata A."/>
            <person name="Worley K.C."/>
            <person name="Xie Q."/>
            <person name="Ylla G."/>
            <person name="Poulsen M."/>
            <person name="Gibbs R.A."/>
            <person name="Schal C."/>
            <person name="Richards S."/>
            <person name="Belles X."/>
            <person name="Korb J."/>
            <person name="Bornberg-Bauer E."/>
        </authorList>
    </citation>
    <scope>NUCLEOTIDE SEQUENCE [LARGE SCALE GENOMIC DNA]</scope>
    <source>
        <tissue evidence="5">Whole body</tissue>
    </source>
</reference>
<dbReference type="InParanoid" id="A0A2J7R977"/>
<dbReference type="EMBL" id="NEVH01006623">
    <property type="protein sequence ID" value="PNF37372.1"/>
    <property type="molecule type" value="Genomic_DNA"/>
</dbReference>
<gene>
    <name evidence="5" type="ORF">B7P43_G17280</name>
</gene>
<name>A0A2J7R977_9NEOP</name>
<keyword evidence="6" id="KW-1185">Reference proteome</keyword>
<dbReference type="InterPro" id="IPR011249">
    <property type="entry name" value="Metalloenz_LuxS/M16"/>
</dbReference>
<dbReference type="GO" id="GO:0046872">
    <property type="term" value="F:metal ion binding"/>
    <property type="evidence" value="ECO:0007669"/>
    <property type="project" value="UniProtKB-KW"/>
</dbReference>
<dbReference type="InterPro" id="IPR032632">
    <property type="entry name" value="Peptidase_M16_M"/>
</dbReference>
<proteinExistence type="predicted"/>